<evidence type="ECO:0000256" key="3">
    <source>
        <dbReference type="ARBA" id="ARBA00022989"/>
    </source>
</evidence>
<name>D5EK79_CORAD</name>
<dbReference type="AlphaFoldDB" id="D5EK79"/>
<dbReference type="KEGG" id="caa:Caka_1809"/>
<keyword evidence="3 5" id="KW-1133">Transmembrane helix</keyword>
<dbReference type="Pfam" id="PF09685">
    <property type="entry name" value="MamF_MmsF"/>
    <property type="match status" value="1"/>
</dbReference>
<gene>
    <name evidence="6" type="ordered locus">Caka_1809</name>
</gene>
<reference evidence="6 7" key="1">
    <citation type="journal article" date="2010" name="Stand. Genomic Sci.">
        <title>Complete genome sequence of Coraliomargarita akajimensis type strain (04OKA010-24).</title>
        <authorList>
            <person name="Mavromatis K."/>
            <person name="Abt B."/>
            <person name="Brambilla E."/>
            <person name="Lapidus A."/>
            <person name="Copeland A."/>
            <person name="Deshpande S."/>
            <person name="Nolan M."/>
            <person name="Lucas S."/>
            <person name="Tice H."/>
            <person name="Cheng J.F."/>
            <person name="Han C."/>
            <person name="Detter J.C."/>
            <person name="Woyke T."/>
            <person name="Goodwin L."/>
            <person name="Pitluck S."/>
            <person name="Held B."/>
            <person name="Brettin T."/>
            <person name="Tapia R."/>
            <person name="Ivanova N."/>
            <person name="Mikhailova N."/>
            <person name="Pati A."/>
            <person name="Liolios K."/>
            <person name="Chen A."/>
            <person name="Palaniappan K."/>
            <person name="Land M."/>
            <person name="Hauser L."/>
            <person name="Chang Y.J."/>
            <person name="Jeffries C.D."/>
            <person name="Rohde M."/>
            <person name="Goker M."/>
            <person name="Bristow J."/>
            <person name="Eisen J.A."/>
            <person name="Markowitz V."/>
            <person name="Hugenholtz P."/>
            <person name="Klenk H.P."/>
            <person name="Kyrpides N.C."/>
        </authorList>
    </citation>
    <scope>NUCLEOTIDE SEQUENCE [LARGE SCALE GENOMIC DNA]</scope>
    <source>
        <strain evidence="7">DSM 45221 / IAM 15411 / JCM 23193 / KCTC 12865</strain>
    </source>
</reference>
<keyword evidence="2 5" id="KW-0812">Transmembrane</keyword>
<dbReference type="eggNOG" id="COG3296">
    <property type="taxonomic scope" value="Bacteria"/>
</dbReference>
<feature type="transmembrane region" description="Helical" evidence="5">
    <location>
        <begin position="77"/>
        <end position="109"/>
    </location>
</feature>
<feature type="transmembrane region" description="Helical" evidence="5">
    <location>
        <begin position="28"/>
        <end position="57"/>
    </location>
</feature>
<evidence type="ECO:0000256" key="2">
    <source>
        <dbReference type="ARBA" id="ARBA00022692"/>
    </source>
</evidence>
<evidence type="ECO:0000313" key="7">
    <source>
        <dbReference type="Proteomes" id="UP000000925"/>
    </source>
</evidence>
<evidence type="ECO:0008006" key="8">
    <source>
        <dbReference type="Google" id="ProtNLM"/>
    </source>
</evidence>
<protein>
    <recommendedName>
        <fullName evidence="8">DUF4870 domain-containing protein</fullName>
    </recommendedName>
</protein>
<evidence type="ECO:0000313" key="6">
    <source>
        <dbReference type="EMBL" id="ADE54828.1"/>
    </source>
</evidence>
<dbReference type="InterPro" id="IPR019109">
    <property type="entry name" value="MamF_MmsF"/>
</dbReference>
<dbReference type="Proteomes" id="UP000000925">
    <property type="component" value="Chromosome"/>
</dbReference>
<comment type="subcellular location">
    <subcellularLocation>
        <location evidence="1">Membrane</location>
        <topology evidence="1">Multi-pass membrane protein</topology>
    </subcellularLocation>
</comment>
<keyword evidence="7" id="KW-1185">Reference proteome</keyword>
<dbReference type="EMBL" id="CP001998">
    <property type="protein sequence ID" value="ADE54828.1"/>
    <property type="molecule type" value="Genomic_DNA"/>
</dbReference>
<accession>D5EK79</accession>
<evidence type="ECO:0000256" key="1">
    <source>
        <dbReference type="ARBA" id="ARBA00004141"/>
    </source>
</evidence>
<proteinExistence type="predicted"/>
<dbReference type="HOGENOM" id="CLU_104196_0_2_0"/>
<sequence length="133" mass="14669">MDHNSESSTQQGVPAITQMPSEQGDRTAAALCHLLSFTQFLGVPLGGILGPLILWLVKRNDDALIDECGKEAVNFQISMFIYLMVSVVLIFLVVGILLLPVVLILNVVYTIIAAIRASEGESYRYPFTIRFIQ</sequence>
<evidence type="ECO:0000256" key="4">
    <source>
        <dbReference type="ARBA" id="ARBA00023136"/>
    </source>
</evidence>
<organism evidence="6 7">
    <name type="scientific">Coraliomargarita akajimensis (strain DSM 45221 / IAM 15411 / JCM 23193 / KCTC 12865 / 04OKA010-24)</name>
    <dbReference type="NCBI Taxonomy" id="583355"/>
    <lineage>
        <taxon>Bacteria</taxon>
        <taxon>Pseudomonadati</taxon>
        <taxon>Verrucomicrobiota</taxon>
        <taxon>Opitutia</taxon>
        <taxon>Puniceicoccales</taxon>
        <taxon>Coraliomargaritaceae</taxon>
        <taxon>Coraliomargarita</taxon>
    </lineage>
</organism>
<dbReference type="STRING" id="583355.Caka_1809"/>
<keyword evidence="4 5" id="KW-0472">Membrane</keyword>
<evidence type="ECO:0000256" key="5">
    <source>
        <dbReference type="SAM" id="Phobius"/>
    </source>
</evidence>